<reference evidence="14 15" key="1">
    <citation type="submission" date="2016-10" db="EMBL/GenBank/DDBJ databases">
        <authorList>
            <person name="de Groot N.N."/>
        </authorList>
    </citation>
    <scope>NUCLEOTIDE SEQUENCE [LARGE SCALE GENOMIC DNA]</scope>
    <source>
        <strain evidence="14 15">CGMCC 1.7059</strain>
    </source>
</reference>
<dbReference type="FunFam" id="3.40.1190.20:FF:000002">
    <property type="entry name" value="Bifunctional protein HldE"/>
    <property type="match status" value="1"/>
</dbReference>
<protein>
    <recommendedName>
        <fullName evidence="11">Bifunctional protein HldE</fullName>
    </recommendedName>
    <domain>
        <recommendedName>
            <fullName evidence="11">D-beta-D-heptose 7-phosphate kinase</fullName>
            <ecNumber evidence="11">2.7.1.167</ecNumber>
        </recommendedName>
        <alternativeName>
            <fullName evidence="11">D-beta-D-heptose 7-phosphotransferase</fullName>
        </alternativeName>
        <alternativeName>
            <fullName evidence="11">D-glycero-beta-D-manno-heptose-7-phosphate kinase</fullName>
        </alternativeName>
    </domain>
    <domain>
        <recommendedName>
            <fullName evidence="11">D-beta-D-heptose 1-phosphate adenylyltransferase</fullName>
            <ecNumber evidence="11">2.7.7.70</ecNumber>
        </recommendedName>
        <alternativeName>
            <fullName evidence="11">D-glycero-beta-D-manno-heptose 1-phosphate adenylyltransferase</fullName>
        </alternativeName>
    </domain>
</protein>
<evidence type="ECO:0000313" key="14">
    <source>
        <dbReference type="EMBL" id="SDX34430.1"/>
    </source>
</evidence>
<dbReference type="InterPro" id="IPR004821">
    <property type="entry name" value="Cyt_trans-like"/>
</dbReference>
<dbReference type="STRING" id="488533.SAMN04487960_108139"/>
<dbReference type="GO" id="GO:0016773">
    <property type="term" value="F:phosphotransferase activity, alcohol group as acceptor"/>
    <property type="evidence" value="ECO:0007669"/>
    <property type="project" value="InterPro"/>
</dbReference>
<dbReference type="PANTHER" id="PTHR46969:SF1">
    <property type="entry name" value="BIFUNCTIONAL PROTEIN HLDE"/>
    <property type="match status" value="1"/>
</dbReference>
<dbReference type="EMBL" id="FNNE01000008">
    <property type="protein sequence ID" value="SDX34430.1"/>
    <property type="molecule type" value="Genomic_DNA"/>
</dbReference>
<keyword evidence="4 11" id="KW-0548">Nucleotidyltransferase</keyword>
<dbReference type="InterPro" id="IPR014729">
    <property type="entry name" value="Rossmann-like_a/b/a_fold"/>
</dbReference>
<evidence type="ECO:0000256" key="8">
    <source>
        <dbReference type="ARBA" id="ARBA00023268"/>
    </source>
</evidence>
<keyword evidence="8 11" id="KW-0511">Multifunctional enzyme</keyword>
<evidence type="ECO:0000256" key="1">
    <source>
        <dbReference type="ARBA" id="ARBA00002319"/>
    </source>
</evidence>
<comment type="similarity">
    <text evidence="11">In the C-terminal section; belongs to the cytidylyltransferase family.</text>
</comment>
<evidence type="ECO:0000256" key="4">
    <source>
        <dbReference type="ARBA" id="ARBA00022695"/>
    </source>
</evidence>
<dbReference type="HAMAP" id="MF_01603">
    <property type="entry name" value="HldE"/>
    <property type="match status" value="1"/>
</dbReference>
<dbReference type="UniPathway" id="UPA00356">
    <property type="reaction ID" value="UER00437"/>
</dbReference>
<feature type="domain" description="Cytidyltransferase-like" evidence="13">
    <location>
        <begin position="347"/>
        <end position="447"/>
    </location>
</feature>
<keyword evidence="9 11" id="KW-0119">Carbohydrate metabolism</keyword>
<keyword evidence="3 11" id="KW-0808">Transferase</keyword>
<feature type="active site" evidence="11">
    <location>
        <position position="265"/>
    </location>
</feature>
<keyword evidence="6 11" id="KW-0418">Kinase</keyword>
<dbReference type="Proteomes" id="UP000199675">
    <property type="component" value="Unassembled WGS sequence"/>
</dbReference>
<evidence type="ECO:0000256" key="10">
    <source>
        <dbReference type="ARBA" id="ARBA00047428"/>
    </source>
</evidence>
<dbReference type="NCBIfam" id="NF008454">
    <property type="entry name" value="PRK11316.1"/>
    <property type="match status" value="1"/>
</dbReference>
<feature type="domain" description="Carbohydrate kinase PfkB" evidence="12">
    <location>
        <begin position="13"/>
        <end position="306"/>
    </location>
</feature>
<comment type="function">
    <text evidence="2 11">Catalyzes the ADP transfer from ATP to D-glycero-beta-D-manno-heptose 1-phosphate, yielding ADP-D-glycero-beta-D-manno-heptose.</text>
</comment>
<evidence type="ECO:0000256" key="7">
    <source>
        <dbReference type="ARBA" id="ARBA00022840"/>
    </source>
</evidence>
<dbReference type="GO" id="GO:0033786">
    <property type="term" value="F:heptose-1-phosphate adenylyltransferase activity"/>
    <property type="evidence" value="ECO:0007669"/>
    <property type="project" value="UniProtKB-UniRule"/>
</dbReference>
<dbReference type="GO" id="GO:0005524">
    <property type="term" value="F:ATP binding"/>
    <property type="evidence" value="ECO:0007669"/>
    <property type="project" value="UniProtKB-UniRule"/>
</dbReference>
<organism evidence="14 15">
    <name type="scientific">Marinobacter mobilis</name>
    <dbReference type="NCBI Taxonomy" id="488533"/>
    <lineage>
        <taxon>Bacteria</taxon>
        <taxon>Pseudomonadati</taxon>
        <taxon>Pseudomonadota</taxon>
        <taxon>Gammaproteobacteria</taxon>
        <taxon>Pseudomonadales</taxon>
        <taxon>Marinobacteraceae</taxon>
        <taxon>Marinobacter</taxon>
    </lineage>
</organism>
<evidence type="ECO:0000256" key="5">
    <source>
        <dbReference type="ARBA" id="ARBA00022741"/>
    </source>
</evidence>
<dbReference type="CDD" id="cd01172">
    <property type="entry name" value="RfaE_like"/>
    <property type="match status" value="1"/>
</dbReference>
<dbReference type="SUPFAM" id="SSF53613">
    <property type="entry name" value="Ribokinase-like"/>
    <property type="match status" value="1"/>
</dbReference>
<dbReference type="InterPro" id="IPR011913">
    <property type="entry name" value="RfaE_dom_I"/>
</dbReference>
<dbReference type="NCBIfam" id="TIGR00125">
    <property type="entry name" value="cyt_tran_rel"/>
    <property type="match status" value="1"/>
</dbReference>
<dbReference type="InterPro" id="IPR011914">
    <property type="entry name" value="RfaE_dom_II"/>
</dbReference>
<evidence type="ECO:0000256" key="9">
    <source>
        <dbReference type="ARBA" id="ARBA00023277"/>
    </source>
</evidence>
<dbReference type="GO" id="GO:0033785">
    <property type="term" value="F:heptose 7-phosphate kinase activity"/>
    <property type="evidence" value="ECO:0007669"/>
    <property type="project" value="UniProtKB-UniRule"/>
</dbReference>
<comment type="subunit">
    <text evidence="11">Homodimer.</text>
</comment>
<feature type="region of interest" description="Ribokinase" evidence="11">
    <location>
        <begin position="1"/>
        <end position="320"/>
    </location>
</feature>
<dbReference type="Gene3D" id="3.40.1190.20">
    <property type="match status" value="1"/>
</dbReference>
<evidence type="ECO:0000259" key="13">
    <source>
        <dbReference type="Pfam" id="PF01467"/>
    </source>
</evidence>
<comment type="pathway">
    <text evidence="11">Nucleotide-sugar biosynthesis; ADP-L-glycero-beta-D-manno-heptose biosynthesis; ADP-L-glycero-beta-D-manno-heptose from D-glycero-beta-D-manno-heptose 7-phosphate: step 3/4.</text>
</comment>
<dbReference type="EC" id="2.7.7.70" evidence="11"/>
<evidence type="ECO:0000313" key="15">
    <source>
        <dbReference type="Proteomes" id="UP000199675"/>
    </source>
</evidence>
<dbReference type="SUPFAM" id="SSF52374">
    <property type="entry name" value="Nucleotidylyl transferase"/>
    <property type="match status" value="1"/>
</dbReference>
<comment type="function">
    <text evidence="1 11">Catalyzes the phosphorylation of D-glycero-D-manno-heptose 7-phosphate at the C-1 position to selectively form D-glycero-beta-D-manno-heptose-1,7-bisphosphate.</text>
</comment>
<dbReference type="NCBIfam" id="TIGR02198">
    <property type="entry name" value="rfaE_dom_I"/>
    <property type="match status" value="1"/>
</dbReference>
<sequence length="481" mass="51811">MIDPARMDQLQNASVLVVGDVMLDRYFMGDTQRISPEAPVPVVKVAHTEDRAGGAANVARNIAHLDGQATLLGLIGQDTEGELLGDILSREKVRSELMPRPDIRTISKSRIISRHQQMVRLDMEEAFGPEHADALRQRFEKLVGDYDTVIVSDYAKGTLGAVGGIITAARAAGKRVLVDPKSKDFSIYRGATIITPNLTEFRAAGGDDSSDESMLASARAMLSSCGIENMLLTRSEHGMSLITPDEHHHFPAEVLEVSDVTGAGDTVIATLGTMISAGYNLPDAAWLANLAAGIVVGKLGAATVSPEELAARASHVWSSKIAGYHPTVEQSLLHIDYAREQGERIVFTNGCFDILHAGHVRYLAQARALGDRLVVGLNSDASVRRLKGEERPVNCLEDRMEVLAALACVDWVLPFGDNADEHDTPEQLIKRVRPQVLAKGGDYTVDTIVGSDFVQQSGGEVAVIPLLEGRSTTGLITRVRG</sequence>
<evidence type="ECO:0000256" key="2">
    <source>
        <dbReference type="ARBA" id="ARBA00003753"/>
    </source>
</evidence>
<comment type="similarity">
    <text evidence="11">In the N-terminal section; belongs to the carbohydrate kinase PfkB family.</text>
</comment>
<dbReference type="EC" id="2.7.1.167" evidence="11"/>
<dbReference type="NCBIfam" id="TIGR02199">
    <property type="entry name" value="rfaE_dom_II"/>
    <property type="match status" value="1"/>
</dbReference>
<dbReference type="GO" id="GO:0097171">
    <property type="term" value="P:ADP-L-glycero-beta-D-manno-heptose biosynthetic process"/>
    <property type="evidence" value="ECO:0007669"/>
    <property type="project" value="UniProtKB-UniPathway"/>
</dbReference>
<dbReference type="Pfam" id="PF01467">
    <property type="entry name" value="CTP_transf_like"/>
    <property type="match status" value="1"/>
</dbReference>
<dbReference type="OrthoDB" id="9802794at2"/>
<keyword evidence="5 11" id="KW-0547">Nucleotide-binding</keyword>
<comment type="pathway">
    <text evidence="11">Nucleotide-sugar biosynthesis; ADP-L-glycero-beta-D-manno-heptose biosynthesis; ADP-L-glycero-beta-D-manno-heptose from D-glycero-beta-D-manno-heptose 7-phosphate: step 1/4.</text>
</comment>
<dbReference type="GO" id="GO:0005829">
    <property type="term" value="C:cytosol"/>
    <property type="evidence" value="ECO:0007669"/>
    <property type="project" value="TreeGrafter"/>
</dbReference>
<dbReference type="PANTHER" id="PTHR46969">
    <property type="entry name" value="BIFUNCTIONAL PROTEIN HLDE"/>
    <property type="match status" value="1"/>
</dbReference>
<evidence type="ECO:0000259" key="12">
    <source>
        <dbReference type="Pfam" id="PF00294"/>
    </source>
</evidence>
<dbReference type="AlphaFoldDB" id="A0A1H3AXH5"/>
<gene>
    <name evidence="11" type="primary">hldE</name>
    <name evidence="14" type="ORF">SAMN04487960_108139</name>
</gene>
<feature type="region of interest" description="Cytidylyltransferase" evidence="11">
    <location>
        <begin position="347"/>
        <end position="481"/>
    </location>
</feature>
<name>A0A1H3AXH5_9GAMM</name>
<accession>A0A1H3AXH5</accession>
<dbReference type="InterPro" id="IPR023030">
    <property type="entry name" value="Bifunc_HldE"/>
</dbReference>
<feature type="binding site" evidence="11">
    <location>
        <begin position="197"/>
        <end position="200"/>
    </location>
    <ligand>
        <name>ATP</name>
        <dbReference type="ChEBI" id="CHEBI:30616"/>
    </ligand>
</feature>
<comment type="catalytic activity">
    <reaction evidence="10 11">
        <text>D-glycero-beta-D-manno-heptose 1-phosphate + ATP + H(+) = ADP-D-glycero-beta-D-manno-heptose + diphosphate</text>
        <dbReference type="Rhea" id="RHEA:27465"/>
        <dbReference type="ChEBI" id="CHEBI:15378"/>
        <dbReference type="ChEBI" id="CHEBI:30616"/>
        <dbReference type="ChEBI" id="CHEBI:33019"/>
        <dbReference type="ChEBI" id="CHEBI:59967"/>
        <dbReference type="ChEBI" id="CHEBI:61593"/>
        <dbReference type="EC" id="2.7.7.70"/>
    </reaction>
</comment>
<dbReference type="InterPro" id="IPR029056">
    <property type="entry name" value="Ribokinase-like"/>
</dbReference>
<evidence type="ECO:0000256" key="11">
    <source>
        <dbReference type="HAMAP-Rule" id="MF_01603"/>
    </source>
</evidence>
<dbReference type="InterPro" id="IPR011611">
    <property type="entry name" value="PfkB_dom"/>
</dbReference>
<keyword evidence="7 11" id="KW-0067">ATP-binding</keyword>
<evidence type="ECO:0000256" key="3">
    <source>
        <dbReference type="ARBA" id="ARBA00022679"/>
    </source>
</evidence>
<proteinExistence type="inferred from homology"/>
<keyword evidence="15" id="KW-1185">Reference proteome</keyword>
<dbReference type="RefSeq" id="WP_091815372.1">
    <property type="nucleotide sequence ID" value="NZ_FNNE01000008.1"/>
</dbReference>
<evidence type="ECO:0000256" key="6">
    <source>
        <dbReference type="ARBA" id="ARBA00022777"/>
    </source>
</evidence>
<comment type="catalytic activity">
    <reaction evidence="11">
        <text>D-glycero-beta-D-manno-heptose 7-phosphate + ATP = D-glycero-beta-D-manno-heptose 1,7-bisphosphate + ADP + H(+)</text>
        <dbReference type="Rhea" id="RHEA:27473"/>
        <dbReference type="ChEBI" id="CHEBI:15378"/>
        <dbReference type="ChEBI" id="CHEBI:30616"/>
        <dbReference type="ChEBI" id="CHEBI:60204"/>
        <dbReference type="ChEBI" id="CHEBI:60208"/>
        <dbReference type="ChEBI" id="CHEBI:456216"/>
        <dbReference type="EC" id="2.7.1.167"/>
    </reaction>
</comment>
<dbReference type="Gene3D" id="3.40.50.620">
    <property type="entry name" value="HUPs"/>
    <property type="match status" value="1"/>
</dbReference>
<dbReference type="Pfam" id="PF00294">
    <property type="entry name" value="PfkB"/>
    <property type="match status" value="1"/>
</dbReference>